<dbReference type="InterPro" id="IPR011992">
    <property type="entry name" value="EF-hand-dom_pair"/>
</dbReference>
<dbReference type="InterPro" id="IPR010920">
    <property type="entry name" value="LSM_dom_sf"/>
</dbReference>
<evidence type="ECO:0000256" key="6">
    <source>
        <dbReference type="ARBA" id="ARBA00023136"/>
    </source>
</evidence>
<sequence length="830" mass="92583">MSVSENDRASRVRSNSFTNRSIQLDEHIVYIPPSPVRSHSGSRISELAPQRSRSASSKQERTSSDDSDEEDDYFGINRPQSIRQKGRRRLRNHLAGESGLYRGGGSLTWLGRVYEAVWSFSLVTRYMIYIFPLGIILSIPIFVGAFAATDASLGGVRIVWIFVWVEIVWVSMWIAKLFAKILPIIFETVVGVINNSVTRYALILVALEMPITLVAWAFISWITFVPIMTGNPDQRRLNDRATKSWETRLGRVLAALLVGSIVLVVERFLIQLISVNYHRKQFAIRIKQYKRNIYLVTKLFDISRTLFPLYCPEFVEEDYLMLAGIASELVTPGGNNGQSTTMKIIGNIGRVGDRFTSAIGNVAHELTGNNRILSPQSSKAIVTAALGRRVASEAIAKRIWMSLVPEDKAELDLDDLRDVVSAHLDEHGDANESSEFAEECMAMLDKDGNGDVSLDEIVFMFLELGREKKSVSRSMHDVDSAINVLNNVLTTVVVFAAIFILIAFMNQNFGTMLATAGTVLLSLSFVFATTAAELLSSCIFLFVKHPYDVGDRVDINGNKYVVDHISLLYTVFHQVDNNKNVQVPNSVLNTLWVENISRSLAMQEVIAIPVHFDTTADDIEVLREELLNFVKCNSRDFYPQVNIAVSDIPALDRMELRFTVRHKSNMANETLRIQRQNKFMCELIAACKKVPLYPPNVGEPLLGSFGQPTYSVMISDQDAQQRFAKAMKDKDDMKFKQPADAIADTAINVSAASGKSTGVELTNSARLSHGPRDSITERAVEIVESQDIARRQTTTGRRKPGVAASTLSPNITNEKDTLSPHISREKSPES</sequence>
<feature type="transmembrane region" description="Helical" evidence="9">
    <location>
        <begin position="517"/>
        <end position="543"/>
    </location>
</feature>
<feature type="region of interest" description="Disordered" evidence="8">
    <location>
        <begin position="33"/>
        <end position="76"/>
    </location>
</feature>
<evidence type="ECO:0000313" key="12">
    <source>
        <dbReference type="Proteomes" id="UP000094385"/>
    </source>
</evidence>
<dbReference type="STRING" id="675824.A0A1E3PVM9"/>
<dbReference type="GO" id="GO:0005262">
    <property type="term" value="F:calcium channel activity"/>
    <property type="evidence" value="ECO:0007669"/>
    <property type="project" value="TreeGrafter"/>
</dbReference>
<name>A0A1E3PVM9_LIPST</name>
<dbReference type="Pfam" id="PF25886">
    <property type="entry name" value="Msy1"/>
    <property type="match status" value="1"/>
</dbReference>
<keyword evidence="6 7" id="KW-0472">Membrane</keyword>
<evidence type="ECO:0000313" key="11">
    <source>
        <dbReference type="EMBL" id="ODQ69476.1"/>
    </source>
</evidence>
<evidence type="ECO:0000256" key="4">
    <source>
        <dbReference type="ARBA" id="ARBA00022837"/>
    </source>
</evidence>
<organism evidence="11 12">
    <name type="scientific">Lipomyces starkeyi NRRL Y-11557</name>
    <dbReference type="NCBI Taxonomy" id="675824"/>
    <lineage>
        <taxon>Eukaryota</taxon>
        <taxon>Fungi</taxon>
        <taxon>Dikarya</taxon>
        <taxon>Ascomycota</taxon>
        <taxon>Saccharomycotina</taxon>
        <taxon>Lipomycetes</taxon>
        <taxon>Lipomycetales</taxon>
        <taxon>Lipomycetaceae</taxon>
        <taxon>Lipomyces</taxon>
    </lineage>
</organism>
<dbReference type="OrthoDB" id="544685at2759"/>
<evidence type="ECO:0000256" key="2">
    <source>
        <dbReference type="ARBA" id="ARBA00008017"/>
    </source>
</evidence>
<dbReference type="Gene3D" id="1.10.238.10">
    <property type="entry name" value="EF-hand"/>
    <property type="match status" value="1"/>
</dbReference>
<reference evidence="11 12" key="1">
    <citation type="journal article" date="2016" name="Proc. Natl. Acad. Sci. U.S.A.">
        <title>Comparative genomics of biotechnologically important yeasts.</title>
        <authorList>
            <person name="Riley R."/>
            <person name="Haridas S."/>
            <person name="Wolfe K.H."/>
            <person name="Lopes M.R."/>
            <person name="Hittinger C.T."/>
            <person name="Goeker M."/>
            <person name="Salamov A.A."/>
            <person name="Wisecaver J.H."/>
            <person name="Long T.M."/>
            <person name="Calvey C.H."/>
            <person name="Aerts A.L."/>
            <person name="Barry K.W."/>
            <person name="Choi C."/>
            <person name="Clum A."/>
            <person name="Coughlan A.Y."/>
            <person name="Deshpande S."/>
            <person name="Douglass A.P."/>
            <person name="Hanson S.J."/>
            <person name="Klenk H.-P."/>
            <person name="LaButti K.M."/>
            <person name="Lapidus A."/>
            <person name="Lindquist E.A."/>
            <person name="Lipzen A.M."/>
            <person name="Meier-Kolthoff J.P."/>
            <person name="Ohm R.A."/>
            <person name="Otillar R.P."/>
            <person name="Pangilinan J.L."/>
            <person name="Peng Y."/>
            <person name="Rokas A."/>
            <person name="Rosa C.A."/>
            <person name="Scheuner C."/>
            <person name="Sibirny A.A."/>
            <person name="Slot J.C."/>
            <person name="Stielow J.B."/>
            <person name="Sun H."/>
            <person name="Kurtzman C.P."/>
            <person name="Blackwell M."/>
            <person name="Grigoriev I.V."/>
            <person name="Jeffries T.W."/>
        </authorList>
    </citation>
    <scope>NUCLEOTIDE SEQUENCE [LARGE SCALE GENOMIC DNA]</scope>
    <source>
        <strain evidence="11 12">NRRL Y-11557</strain>
    </source>
</reference>
<dbReference type="InterPro" id="IPR058650">
    <property type="entry name" value="Msy1/2-like"/>
</dbReference>
<evidence type="ECO:0000259" key="10">
    <source>
        <dbReference type="PROSITE" id="PS50222"/>
    </source>
</evidence>
<feature type="transmembrane region" description="Helical" evidence="9">
    <location>
        <begin position="484"/>
        <end position="505"/>
    </location>
</feature>
<keyword evidence="7" id="KW-0256">Endoplasmic reticulum</keyword>
<feature type="transmembrane region" description="Helical" evidence="9">
    <location>
        <begin position="126"/>
        <end position="146"/>
    </location>
</feature>
<proteinExistence type="inferred from homology"/>
<accession>A0A1E3PVM9</accession>
<keyword evidence="3 9" id="KW-0812">Transmembrane</keyword>
<feature type="domain" description="EF-hand" evidence="10">
    <location>
        <begin position="432"/>
        <end position="467"/>
    </location>
</feature>
<dbReference type="InterPro" id="IPR002048">
    <property type="entry name" value="EF_hand_dom"/>
</dbReference>
<dbReference type="GO" id="GO:0006874">
    <property type="term" value="P:intracellular calcium ion homeostasis"/>
    <property type="evidence" value="ECO:0007669"/>
    <property type="project" value="TreeGrafter"/>
</dbReference>
<dbReference type="GO" id="GO:0005509">
    <property type="term" value="F:calcium ion binding"/>
    <property type="evidence" value="ECO:0007669"/>
    <property type="project" value="InterPro"/>
</dbReference>
<dbReference type="Pfam" id="PF00924">
    <property type="entry name" value="MS_channel_2nd"/>
    <property type="match status" value="1"/>
</dbReference>
<dbReference type="AlphaFoldDB" id="A0A1E3PVM9"/>
<comment type="similarity">
    <text evidence="2 7">Belongs to the MscS (TC 1.A.23) family.</text>
</comment>
<dbReference type="EMBL" id="KV454303">
    <property type="protein sequence ID" value="ODQ69476.1"/>
    <property type="molecule type" value="Genomic_DNA"/>
</dbReference>
<dbReference type="GO" id="GO:0005789">
    <property type="term" value="C:endoplasmic reticulum membrane"/>
    <property type="evidence" value="ECO:0007669"/>
    <property type="project" value="UniProtKB-SubCell"/>
</dbReference>
<feature type="transmembrane region" description="Helical" evidence="9">
    <location>
        <begin position="200"/>
        <end position="229"/>
    </location>
</feature>
<dbReference type="Gene3D" id="2.30.30.60">
    <property type="match status" value="1"/>
</dbReference>
<dbReference type="InterPro" id="IPR006685">
    <property type="entry name" value="MscS_channel_2nd"/>
</dbReference>
<keyword evidence="5 9" id="KW-1133">Transmembrane helix</keyword>
<protein>
    <recommendedName>
        <fullName evidence="7">Mechanosensitive ion channel protein</fullName>
    </recommendedName>
</protein>
<feature type="region of interest" description="Disordered" evidence="8">
    <location>
        <begin position="786"/>
        <end position="830"/>
    </location>
</feature>
<dbReference type="InterPro" id="IPR018247">
    <property type="entry name" value="EF_Hand_1_Ca_BS"/>
</dbReference>
<dbReference type="InterPro" id="IPR023408">
    <property type="entry name" value="MscS_beta-dom_sf"/>
</dbReference>
<evidence type="ECO:0000256" key="1">
    <source>
        <dbReference type="ARBA" id="ARBA00004127"/>
    </source>
</evidence>
<dbReference type="PANTHER" id="PTHR31323:SF14">
    <property type="entry name" value="MECHANOSENSITIVE ION CHANNEL PROTEIN MSY2"/>
    <property type="match status" value="1"/>
</dbReference>
<dbReference type="PROSITE" id="PS00018">
    <property type="entry name" value="EF_HAND_1"/>
    <property type="match status" value="1"/>
</dbReference>
<dbReference type="InterPro" id="IPR016688">
    <property type="entry name" value="MscS-like_plants/fungi"/>
</dbReference>
<dbReference type="PROSITE" id="PS50222">
    <property type="entry name" value="EF_HAND_2"/>
    <property type="match status" value="1"/>
</dbReference>
<keyword evidence="4" id="KW-0106">Calcium</keyword>
<evidence type="ECO:0000256" key="9">
    <source>
        <dbReference type="SAM" id="Phobius"/>
    </source>
</evidence>
<dbReference type="PANTHER" id="PTHR31323">
    <property type="entry name" value="MECHANOSENSITIVE ION CHANNEL PROTEIN MSY2"/>
    <property type="match status" value="1"/>
</dbReference>
<feature type="transmembrane region" description="Helical" evidence="9">
    <location>
        <begin position="249"/>
        <end position="270"/>
    </location>
</feature>
<feature type="compositionally biased region" description="Basic and acidic residues" evidence="8">
    <location>
        <begin position="813"/>
        <end position="830"/>
    </location>
</feature>
<gene>
    <name evidence="11" type="ORF">LIPSTDRAFT_188188</name>
</gene>
<feature type="transmembrane region" description="Helical" evidence="9">
    <location>
        <begin position="158"/>
        <end position="179"/>
    </location>
</feature>
<evidence type="ECO:0000256" key="7">
    <source>
        <dbReference type="PIRNR" id="PIRNR017209"/>
    </source>
</evidence>
<evidence type="ECO:0000256" key="3">
    <source>
        <dbReference type="ARBA" id="ARBA00022692"/>
    </source>
</evidence>
<evidence type="ECO:0000256" key="5">
    <source>
        <dbReference type="ARBA" id="ARBA00022989"/>
    </source>
</evidence>
<comment type="subcellular location">
    <subcellularLocation>
        <location evidence="1">Endomembrane system</location>
        <topology evidence="1">Multi-pass membrane protein</topology>
    </subcellularLocation>
    <subcellularLocation>
        <location evidence="7">Endoplasmic reticulum membrane</location>
    </subcellularLocation>
</comment>
<dbReference type="PIRSF" id="PIRSF017209">
    <property type="entry name" value="Memb_At2g17000_prd"/>
    <property type="match status" value="1"/>
</dbReference>
<dbReference type="SUPFAM" id="SSF50182">
    <property type="entry name" value="Sm-like ribonucleoproteins"/>
    <property type="match status" value="1"/>
</dbReference>
<keyword evidence="12" id="KW-1185">Reference proteome</keyword>
<dbReference type="Proteomes" id="UP000094385">
    <property type="component" value="Unassembled WGS sequence"/>
</dbReference>
<evidence type="ECO:0000256" key="8">
    <source>
        <dbReference type="SAM" id="MobiDB-lite"/>
    </source>
</evidence>
<dbReference type="SUPFAM" id="SSF47473">
    <property type="entry name" value="EF-hand"/>
    <property type="match status" value="1"/>
</dbReference>